<dbReference type="GO" id="GO:0005524">
    <property type="term" value="F:ATP binding"/>
    <property type="evidence" value="ECO:0007669"/>
    <property type="project" value="UniProtKB-KW"/>
</dbReference>
<organism evidence="3 4">
    <name type="scientific">Paraburkholderia bengalensis</name>
    <dbReference type="NCBI Taxonomy" id="2747562"/>
    <lineage>
        <taxon>Bacteria</taxon>
        <taxon>Pseudomonadati</taxon>
        <taxon>Pseudomonadota</taxon>
        <taxon>Betaproteobacteria</taxon>
        <taxon>Burkholderiales</taxon>
        <taxon>Burkholderiaceae</taxon>
        <taxon>Paraburkholderia</taxon>
    </lineage>
</organism>
<dbReference type="SUPFAM" id="SSF52540">
    <property type="entry name" value="P-loop containing nucleoside triphosphate hydrolases"/>
    <property type="match status" value="1"/>
</dbReference>
<sequence>MPINLSTVSIHAPPERSEPATDSSAAQKLGTALENLSSHPIFGSSDLIATPQVAEVYGVVKPMVAVNDSGAFISADPGAGKSSCLQVLQAFLTRDMPSLSSFIIPINQQQSTSIRAFYKNLLSILELSTNGETPDLRARTFTQLTYVGCESKIRKILLFLDEAHRMGITEFQFLKDVYNHLALHGVSLITIMAGQSPNLAARITELRTKGYEDIIGRFASREVTFRSFESEEDVRAVFDAIDAAASSDGRRWTEFFCPKAFANGFRLGSTANQFFRIWRAGVPVTMTSSFTARPFFRAIRYALVMLAGIDAETIVLPDEVFEDAILSSRLSEGANR</sequence>
<name>A0ABU8IQ58_9BURK</name>
<proteinExistence type="predicted"/>
<feature type="region of interest" description="Disordered" evidence="1">
    <location>
        <begin position="1"/>
        <end position="23"/>
    </location>
</feature>
<reference evidence="3 4" key="1">
    <citation type="journal article" date="2022" name="Arch. Microbiol.">
        <title>Paraburkholderia bengalensis sp. nov. isolated from roots of Oryza sativa, IR64.</title>
        <authorList>
            <person name="Nag P."/>
            <person name="Mondal N."/>
            <person name="Sarkar J."/>
            <person name="Das S."/>
        </authorList>
    </citation>
    <scope>NUCLEOTIDE SEQUENCE [LARGE SCALE GENOMIC DNA]</scope>
    <source>
        <strain evidence="3 4">IR64_4_BI</strain>
    </source>
</reference>
<evidence type="ECO:0000313" key="4">
    <source>
        <dbReference type="Proteomes" id="UP001386437"/>
    </source>
</evidence>
<dbReference type="Gene3D" id="3.40.50.300">
    <property type="entry name" value="P-loop containing nucleotide triphosphate hydrolases"/>
    <property type="match status" value="1"/>
</dbReference>
<dbReference type="InterPro" id="IPR049945">
    <property type="entry name" value="AAA_22"/>
</dbReference>
<gene>
    <name evidence="3" type="ORF">H3V53_10555</name>
</gene>
<feature type="domain" description="ORC1/DEAH AAA+ ATPase" evidence="2">
    <location>
        <begin position="72"/>
        <end position="196"/>
    </location>
</feature>
<dbReference type="EMBL" id="JACFYJ010000012">
    <property type="protein sequence ID" value="MEI5997629.1"/>
    <property type="molecule type" value="Genomic_DNA"/>
</dbReference>
<comment type="caution">
    <text evidence="3">The sequence shown here is derived from an EMBL/GenBank/DDBJ whole genome shotgun (WGS) entry which is preliminary data.</text>
</comment>
<keyword evidence="4" id="KW-1185">Reference proteome</keyword>
<evidence type="ECO:0000259" key="2">
    <source>
        <dbReference type="Pfam" id="PF13401"/>
    </source>
</evidence>
<keyword evidence="3" id="KW-0067">ATP-binding</keyword>
<dbReference type="Pfam" id="PF13401">
    <property type="entry name" value="AAA_22"/>
    <property type="match status" value="1"/>
</dbReference>
<evidence type="ECO:0000313" key="3">
    <source>
        <dbReference type="EMBL" id="MEI5997629.1"/>
    </source>
</evidence>
<keyword evidence="3" id="KW-0547">Nucleotide-binding</keyword>
<accession>A0ABU8IQ58</accession>
<dbReference type="RefSeq" id="WP_336597881.1">
    <property type="nucleotide sequence ID" value="NZ_JACFYJ010000012.1"/>
</dbReference>
<evidence type="ECO:0000256" key="1">
    <source>
        <dbReference type="SAM" id="MobiDB-lite"/>
    </source>
</evidence>
<dbReference type="Proteomes" id="UP001386437">
    <property type="component" value="Unassembled WGS sequence"/>
</dbReference>
<protein>
    <submittedName>
        <fullName evidence="3">ATP-binding protein</fullName>
    </submittedName>
</protein>
<dbReference type="InterPro" id="IPR027417">
    <property type="entry name" value="P-loop_NTPase"/>
</dbReference>